<dbReference type="Proteomes" id="UP001057375">
    <property type="component" value="Unassembled WGS sequence"/>
</dbReference>
<accession>A0ABQ5KB42</accession>
<name>A0ABQ5KB42_9EUKA</name>
<keyword evidence="2" id="KW-1185">Reference proteome</keyword>
<evidence type="ECO:0000313" key="2">
    <source>
        <dbReference type="Proteomes" id="UP001057375"/>
    </source>
</evidence>
<sequence length="117" mass="12506">CLSLVSMWMLGLRSEIIIPCGGVRRLILGAVEDLGLGGGICVEPMWSCLEDAEGVQRVLIDLEKPVVLTEASSSVAVSSVCLVMQSSIVDAVVSFERFPDTNCLIVLGRRAISARDI</sequence>
<evidence type="ECO:0000313" key="1">
    <source>
        <dbReference type="EMBL" id="GKT29773.1"/>
    </source>
</evidence>
<proteinExistence type="predicted"/>
<gene>
    <name evidence="1" type="ORF">ADUPG1_005324</name>
</gene>
<comment type="caution">
    <text evidence="1">The sequence shown here is derived from an EMBL/GenBank/DDBJ whole genome shotgun (WGS) entry which is preliminary data.</text>
</comment>
<reference evidence="1" key="1">
    <citation type="submission" date="2022-03" db="EMBL/GenBank/DDBJ databases">
        <title>Draft genome sequence of Aduncisulcus paluster, a free-living microaerophilic Fornicata.</title>
        <authorList>
            <person name="Yuyama I."/>
            <person name="Kume K."/>
            <person name="Tamura T."/>
            <person name="Inagaki Y."/>
            <person name="Hashimoto T."/>
        </authorList>
    </citation>
    <scope>NUCLEOTIDE SEQUENCE</scope>
    <source>
        <strain evidence="1">NY0171</strain>
    </source>
</reference>
<feature type="non-terminal residue" evidence="1">
    <location>
        <position position="1"/>
    </location>
</feature>
<organism evidence="1 2">
    <name type="scientific">Aduncisulcus paluster</name>
    <dbReference type="NCBI Taxonomy" id="2918883"/>
    <lineage>
        <taxon>Eukaryota</taxon>
        <taxon>Metamonada</taxon>
        <taxon>Carpediemonas-like organisms</taxon>
        <taxon>Aduncisulcus</taxon>
    </lineage>
</organism>
<protein>
    <submittedName>
        <fullName evidence="1">Uncharacterized protein</fullName>
    </submittedName>
</protein>
<dbReference type="EMBL" id="BQXS01008447">
    <property type="protein sequence ID" value="GKT29773.1"/>
    <property type="molecule type" value="Genomic_DNA"/>
</dbReference>